<dbReference type="STRING" id="461836.A0A0L0DE46"/>
<name>A0A0L0DE46_THETB</name>
<dbReference type="OrthoDB" id="10039566at2759"/>
<sequence>MHAAVAGSCLDISAVSLSQPKNDSVVVAYTARLSHAGSFPATLHGLRLAIAFRGSHLGDLDVGDVHVSGGAAVVERTDTLVPDPVVFSAFGQALVNDSAVVWQVAGTPRVCVLAGLYCRSISLTKDITLPAFGGLADVSMLVFDMDHSTPHAVVLNLVINIYNPSVVTIDPLGDLFFGIYYQDVLMGHVVVRNVVLVAHSYNHVALSGVFNPQDTVLGAEVISAYLRGDNVTVSSRAASTGIVCSQHLYNDALHGLSIDTLLIGNKTALIAGSASTPLP</sequence>
<reference evidence="1 2" key="1">
    <citation type="submission" date="2010-05" db="EMBL/GenBank/DDBJ databases">
        <title>The Genome Sequence of Thecamonas trahens ATCC 50062.</title>
        <authorList>
            <consortium name="The Broad Institute Genome Sequencing Platform"/>
            <person name="Russ C."/>
            <person name="Cuomo C."/>
            <person name="Shea T."/>
            <person name="Young S.K."/>
            <person name="Zeng Q."/>
            <person name="Koehrsen M."/>
            <person name="Haas B."/>
            <person name="Borodovsky M."/>
            <person name="Guigo R."/>
            <person name="Alvarado L."/>
            <person name="Berlin A."/>
            <person name="Bochicchio J."/>
            <person name="Borenstein D."/>
            <person name="Chapman S."/>
            <person name="Chen Z."/>
            <person name="Freedman E."/>
            <person name="Gellesch M."/>
            <person name="Goldberg J."/>
            <person name="Griggs A."/>
            <person name="Gujja S."/>
            <person name="Heilman E."/>
            <person name="Heiman D."/>
            <person name="Hepburn T."/>
            <person name="Howarth C."/>
            <person name="Jen D."/>
            <person name="Larson L."/>
            <person name="Mehta T."/>
            <person name="Park D."/>
            <person name="Pearson M."/>
            <person name="Roberts A."/>
            <person name="Saif S."/>
            <person name="Shenoy N."/>
            <person name="Sisk P."/>
            <person name="Stolte C."/>
            <person name="Sykes S."/>
            <person name="Thomson T."/>
            <person name="Walk T."/>
            <person name="White J."/>
            <person name="Yandava C."/>
            <person name="Burger G."/>
            <person name="Gray M.W."/>
            <person name="Holland P.W.H."/>
            <person name="King N."/>
            <person name="Lang F.B.F."/>
            <person name="Roger A.J."/>
            <person name="Ruiz-Trillo I."/>
            <person name="Lander E."/>
            <person name="Nusbaum C."/>
        </authorList>
    </citation>
    <scope>NUCLEOTIDE SEQUENCE [LARGE SCALE GENOMIC DNA]</scope>
    <source>
        <strain evidence="1 2">ATCC 50062</strain>
    </source>
</reference>
<dbReference type="PANTHER" id="PTHR35895">
    <property type="entry name" value="CHROMOSOME 16, WHOLE GENOME SHOTGUN SEQUENCE"/>
    <property type="match status" value="1"/>
</dbReference>
<dbReference type="InterPro" id="IPR046368">
    <property type="entry name" value="Tag1"/>
</dbReference>
<dbReference type="PANTHER" id="PTHR35895:SF1">
    <property type="entry name" value="LIPID-BINDING SERUM GLYCOPROTEIN C-TERMINAL DOMAIN-CONTAINING PROTEIN"/>
    <property type="match status" value="1"/>
</dbReference>
<evidence type="ECO:0000313" key="2">
    <source>
        <dbReference type="Proteomes" id="UP000054408"/>
    </source>
</evidence>
<evidence type="ECO:0000313" key="1">
    <source>
        <dbReference type="EMBL" id="KNC50587.1"/>
    </source>
</evidence>
<dbReference type="Pfam" id="PF12505">
    <property type="entry name" value="DUF3712"/>
    <property type="match status" value="1"/>
</dbReference>
<dbReference type="GO" id="GO:0016020">
    <property type="term" value="C:membrane"/>
    <property type="evidence" value="ECO:0007669"/>
    <property type="project" value="TreeGrafter"/>
</dbReference>
<dbReference type="EMBL" id="GL349435">
    <property type="protein sequence ID" value="KNC50587.1"/>
    <property type="molecule type" value="Genomic_DNA"/>
</dbReference>
<dbReference type="Proteomes" id="UP000054408">
    <property type="component" value="Unassembled WGS sequence"/>
</dbReference>
<dbReference type="InterPro" id="IPR022185">
    <property type="entry name" value="DUF3712"/>
</dbReference>
<dbReference type="GeneID" id="25569530"/>
<gene>
    <name evidence="1" type="ORF">AMSG_11615</name>
</gene>
<organism evidence="1 2">
    <name type="scientific">Thecamonas trahens ATCC 50062</name>
    <dbReference type="NCBI Taxonomy" id="461836"/>
    <lineage>
        <taxon>Eukaryota</taxon>
        <taxon>Apusozoa</taxon>
        <taxon>Apusomonadida</taxon>
        <taxon>Apusomonadidae</taxon>
        <taxon>Thecamonas</taxon>
    </lineage>
</organism>
<protein>
    <submittedName>
        <fullName evidence="1">Uncharacterized protein</fullName>
    </submittedName>
</protein>
<dbReference type="RefSeq" id="XP_013762594.1">
    <property type="nucleotide sequence ID" value="XM_013907140.1"/>
</dbReference>
<dbReference type="AlphaFoldDB" id="A0A0L0DE46"/>
<accession>A0A0L0DE46</accession>
<proteinExistence type="predicted"/>
<keyword evidence="2" id="KW-1185">Reference proteome</keyword>